<dbReference type="InterPro" id="IPR000717">
    <property type="entry name" value="PCI_dom"/>
</dbReference>
<dbReference type="PROSITE" id="PS50250">
    <property type="entry name" value="PCI"/>
    <property type="match status" value="1"/>
</dbReference>
<feature type="domain" description="PCI" evidence="3">
    <location>
        <begin position="176"/>
        <end position="349"/>
    </location>
</feature>
<protein>
    <recommendedName>
        <fullName evidence="3">PCI domain-containing protein</fullName>
    </recommendedName>
</protein>
<dbReference type="GO" id="GO:0006511">
    <property type="term" value="P:ubiquitin-dependent protein catabolic process"/>
    <property type="evidence" value="ECO:0007669"/>
    <property type="project" value="TreeGrafter"/>
</dbReference>
<comment type="similarity">
    <text evidence="1">Belongs to the proteasome subunit S11 family.</text>
</comment>
<evidence type="ECO:0000256" key="1">
    <source>
        <dbReference type="ARBA" id="ARBA00006207"/>
    </source>
</evidence>
<dbReference type="GO" id="GO:0005198">
    <property type="term" value="F:structural molecule activity"/>
    <property type="evidence" value="ECO:0007669"/>
    <property type="project" value="TreeGrafter"/>
</dbReference>
<evidence type="ECO:0000259" key="3">
    <source>
        <dbReference type="PROSITE" id="PS50250"/>
    </source>
</evidence>
<dbReference type="GO" id="GO:0005634">
    <property type="term" value="C:nucleus"/>
    <property type="evidence" value="ECO:0007669"/>
    <property type="project" value="TreeGrafter"/>
</dbReference>
<sequence>MELSDAIPDFLAAQRESAADDEQAVFLQLEDLWERKLWHELTEVLVEFFESDASAPHRIPLYEHFIANFAGKINQLRLVQLGLRASDMCKDDRERLTFVNRLASKVDKPASQDAFVYATVASAGILLKLDEHDEARAKLDACERVLDGFDSVETIVHASFYKTNADYYRVTSDFAAYYRTALLYLACVDNLDADLAPQERAERAYNLAIAALASDRIYNFGELLLHPILNSLTGADAPQDNQWLRDLLFAFNRGDLRAFDALSNNIGAHPLLGQRTGFLREKMCLAALTEAVFKRPPAQRALTFSAISDETSVSEKDIEHLVMRALSLGLVRGTIDQVAQVARIQWVQPKVLDMGQIESMRGRLREWDGSVNALGTWIEGVGRDVWAA</sequence>
<accession>A0A6A6P5M7</accession>
<keyword evidence="2" id="KW-0647">Proteasome</keyword>
<dbReference type="OrthoDB" id="1093at2759"/>
<dbReference type="Proteomes" id="UP000799766">
    <property type="component" value="Unassembled WGS sequence"/>
</dbReference>
<organism evidence="4 5">
    <name type="scientific">Lineolata rhizophorae</name>
    <dbReference type="NCBI Taxonomy" id="578093"/>
    <lineage>
        <taxon>Eukaryota</taxon>
        <taxon>Fungi</taxon>
        <taxon>Dikarya</taxon>
        <taxon>Ascomycota</taxon>
        <taxon>Pezizomycotina</taxon>
        <taxon>Dothideomycetes</taxon>
        <taxon>Dothideomycetes incertae sedis</taxon>
        <taxon>Lineolatales</taxon>
        <taxon>Lineolataceae</taxon>
        <taxon>Lineolata</taxon>
    </lineage>
</organism>
<evidence type="ECO:0000313" key="5">
    <source>
        <dbReference type="Proteomes" id="UP000799766"/>
    </source>
</evidence>
<dbReference type="Pfam" id="PF22037">
    <property type="entry name" value="PSD13_N"/>
    <property type="match status" value="1"/>
</dbReference>
<dbReference type="Pfam" id="PF01399">
    <property type="entry name" value="PCI"/>
    <property type="match status" value="1"/>
</dbReference>
<name>A0A6A6P5M7_9PEZI</name>
<dbReference type="SMART" id="SM00088">
    <property type="entry name" value="PINT"/>
    <property type="match status" value="1"/>
</dbReference>
<dbReference type="InterPro" id="IPR054179">
    <property type="entry name" value="PSD13_N"/>
</dbReference>
<dbReference type="InterPro" id="IPR040798">
    <property type="entry name" value="Rpn9_C"/>
</dbReference>
<evidence type="ECO:0000256" key="2">
    <source>
        <dbReference type="ARBA" id="ARBA00022942"/>
    </source>
</evidence>
<dbReference type="PANTHER" id="PTHR10539:SF0">
    <property type="entry name" value="26S PROTEASOME NON-ATPASE REGULATORY SUBUNIT 13"/>
    <property type="match status" value="1"/>
</dbReference>
<dbReference type="PANTHER" id="PTHR10539">
    <property type="entry name" value="26S PROTEASOME NON-ATPASE REGULATORY SUBUNIT 13"/>
    <property type="match status" value="1"/>
</dbReference>
<dbReference type="InterPro" id="IPR036390">
    <property type="entry name" value="WH_DNA-bd_sf"/>
</dbReference>
<dbReference type="GO" id="GO:0008541">
    <property type="term" value="C:proteasome regulatory particle, lid subcomplex"/>
    <property type="evidence" value="ECO:0007669"/>
    <property type="project" value="TreeGrafter"/>
</dbReference>
<reference evidence="4" key="1">
    <citation type="journal article" date="2020" name="Stud. Mycol.">
        <title>101 Dothideomycetes genomes: a test case for predicting lifestyles and emergence of pathogens.</title>
        <authorList>
            <person name="Haridas S."/>
            <person name="Albert R."/>
            <person name="Binder M."/>
            <person name="Bloem J."/>
            <person name="Labutti K."/>
            <person name="Salamov A."/>
            <person name="Andreopoulos B."/>
            <person name="Baker S."/>
            <person name="Barry K."/>
            <person name="Bills G."/>
            <person name="Bluhm B."/>
            <person name="Cannon C."/>
            <person name="Castanera R."/>
            <person name="Culley D."/>
            <person name="Daum C."/>
            <person name="Ezra D."/>
            <person name="Gonzalez J."/>
            <person name="Henrissat B."/>
            <person name="Kuo A."/>
            <person name="Liang C."/>
            <person name="Lipzen A."/>
            <person name="Lutzoni F."/>
            <person name="Magnuson J."/>
            <person name="Mondo S."/>
            <person name="Nolan M."/>
            <person name="Ohm R."/>
            <person name="Pangilinan J."/>
            <person name="Park H.-J."/>
            <person name="Ramirez L."/>
            <person name="Alfaro M."/>
            <person name="Sun H."/>
            <person name="Tritt A."/>
            <person name="Yoshinaga Y."/>
            <person name="Zwiers L.-H."/>
            <person name="Turgeon B."/>
            <person name="Goodwin S."/>
            <person name="Spatafora J."/>
            <person name="Crous P."/>
            <person name="Grigoriev I."/>
        </authorList>
    </citation>
    <scope>NUCLEOTIDE SEQUENCE</scope>
    <source>
        <strain evidence="4">ATCC 16933</strain>
    </source>
</reference>
<dbReference type="GO" id="GO:0005829">
    <property type="term" value="C:cytosol"/>
    <property type="evidence" value="ECO:0007669"/>
    <property type="project" value="TreeGrafter"/>
</dbReference>
<dbReference type="AlphaFoldDB" id="A0A6A6P5M7"/>
<dbReference type="SUPFAM" id="SSF46785">
    <property type="entry name" value="Winged helix' DNA-binding domain"/>
    <property type="match status" value="1"/>
</dbReference>
<dbReference type="EMBL" id="MU001675">
    <property type="protein sequence ID" value="KAF2459300.1"/>
    <property type="molecule type" value="Genomic_DNA"/>
</dbReference>
<keyword evidence="5" id="KW-1185">Reference proteome</keyword>
<gene>
    <name evidence="4" type="ORF">BDY21DRAFT_337894</name>
</gene>
<proteinExistence type="inferred from homology"/>
<evidence type="ECO:0000313" key="4">
    <source>
        <dbReference type="EMBL" id="KAF2459300.1"/>
    </source>
</evidence>
<dbReference type="InterPro" id="IPR035298">
    <property type="entry name" value="PSMD13"/>
</dbReference>
<dbReference type="Pfam" id="PF18261">
    <property type="entry name" value="Rpn9_C"/>
    <property type="match status" value="1"/>
</dbReference>